<reference evidence="1" key="1">
    <citation type="submission" date="2020-07" db="EMBL/GenBank/DDBJ databases">
        <authorList>
            <person name="Pettersson B.M.F."/>
            <person name="Behra P.R.K."/>
            <person name="Ramesh M."/>
            <person name="Das S."/>
            <person name="Dasgupta S."/>
            <person name="Kirsebom L.A."/>
        </authorList>
    </citation>
    <scope>NUCLEOTIDE SEQUENCE</scope>
    <source>
        <strain evidence="1">DSM 44838</strain>
    </source>
</reference>
<evidence type="ECO:0000313" key="2">
    <source>
        <dbReference type="Proteomes" id="UP001141629"/>
    </source>
</evidence>
<gene>
    <name evidence="1" type="ORF">H7K45_02750</name>
</gene>
<dbReference type="InterPro" id="IPR027417">
    <property type="entry name" value="P-loop_NTPase"/>
</dbReference>
<dbReference type="Proteomes" id="UP001141629">
    <property type="component" value="Unassembled WGS sequence"/>
</dbReference>
<evidence type="ECO:0000313" key="1">
    <source>
        <dbReference type="EMBL" id="MCV7419448.1"/>
    </source>
</evidence>
<sequence>MNVGDEPTITQWTETSYAGVLSELRASPRQSGVMLVGVDGRSGSGKSTFATNLARAGARIAVVHTDDIAWHHSFFDWHDLLVDGVLAPLRRDGPPVAFRPPAWDARGRPGAVEVPAGTDVLVVEGVGACRERLRHWFDATVWVQSDPDLAYRRVLARGDDSVEFVDDWTAQEVPFLAHERPWARATMVVSGELRGAGGGEVLLARGAASLHLG</sequence>
<keyword evidence="2" id="KW-1185">Reference proteome</keyword>
<dbReference type="RefSeq" id="WP_263994199.1">
    <property type="nucleotide sequence ID" value="NZ_JACKVK010000001.1"/>
</dbReference>
<reference evidence="1" key="2">
    <citation type="journal article" date="2022" name="BMC Genomics">
        <title>Comparative genome analysis of mycobacteria focusing on tRNA and non-coding RNA.</title>
        <authorList>
            <person name="Behra P.R.K."/>
            <person name="Pettersson B.M.F."/>
            <person name="Ramesh M."/>
            <person name="Das S."/>
            <person name="Dasgupta S."/>
            <person name="Kirsebom L.A."/>
        </authorList>
    </citation>
    <scope>NUCLEOTIDE SEQUENCE</scope>
    <source>
        <strain evidence="1">DSM 44838</strain>
    </source>
</reference>
<dbReference type="AlphaFoldDB" id="A0A9X2YVK2"/>
<organism evidence="1 2">
    <name type="scientific">Mycobacterium yunnanensis</name>
    <dbReference type="NCBI Taxonomy" id="368477"/>
    <lineage>
        <taxon>Bacteria</taxon>
        <taxon>Bacillati</taxon>
        <taxon>Actinomycetota</taxon>
        <taxon>Actinomycetes</taxon>
        <taxon>Mycobacteriales</taxon>
        <taxon>Mycobacteriaceae</taxon>
        <taxon>Mycobacterium</taxon>
    </lineage>
</organism>
<accession>A0A9X2YVK2</accession>
<comment type="caution">
    <text evidence="1">The sequence shown here is derived from an EMBL/GenBank/DDBJ whole genome shotgun (WGS) entry which is preliminary data.</text>
</comment>
<dbReference type="Gene3D" id="3.40.50.300">
    <property type="entry name" value="P-loop containing nucleotide triphosphate hydrolases"/>
    <property type="match status" value="1"/>
</dbReference>
<name>A0A9X2YVK2_9MYCO</name>
<evidence type="ECO:0008006" key="3">
    <source>
        <dbReference type="Google" id="ProtNLM"/>
    </source>
</evidence>
<dbReference type="EMBL" id="JACKVK010000001">
    <property type="protein sequence ID" value="MCV7419448.1"/>
    <property type="molecule type" value="Genomic_DNA"/>
</dbReference>
<proteinExistence type="predicted"/>
<dbReference type="SUPFAM" id="SSF52540">
    <property type="entry name" value="P-loop containing nucleoside triphosphate hydrolases"/>
    <property type="match status" value="1"/>
</dbReference>
<protein>
    <recommendedName>
        <fullName evidence="3">Uridine kinase</fullName>
    </recommendedName>
</protein>